<gene>
    <name evidence="1" type="ORF">C7443_106213</name>
</gene>
<accession>A0A317MUB3</accession>
<comment type="caution">
    <text evidence="1">The sequence shown here is derived from an EMBL/GenBank/DDBJ whole genome shotgun (WGS) entry which is preliminary data.</text>
</comment>
<dbReference type="EMBL" id="QGTJ01000006">
    <property type="protein sequence ID" value="PWV61199.1"/>
    <property type="molecule type" value="Genomic_DNA"/>
</dbReference>
<dbReference type="RefSeq" id="WP_110018871.1">
    <property type="nucleotide sequence ID" value="NZ_QGTJ01000006.1"/>
</dbReference>
<dbReference type="AlphaFoldDB" id="A0A317MUB3"/>
<name>A0A317MUB3_9GAMM</name>
<keyword evidence="2" id="KW-1185">Reference proteome</keyword>
<sequence>MFLDASRYAKVMQETVTLADGRVVSALRLRPLPPSAGTAHAVQDNDRLDLLAQAGYADGTRFWHIADANSALDAARELCAETGATLTLPDER</sequence>
<organism evidence="1 2">
    <name type="scientific">Plasticicumulans acidivorans</name>
    <dbReference type="NCBI Taxonomy" id="886464"/>
    <lineage>
        <taxon>Bacteria</taxon>
        <taxon>Pseudomonadati</taxon>
        <taxon>Pseudomonadota</taxon>
        <taxon>Gammaproteobacteria</taxon>
        <taxon>Candidatus Competibacteraceae</taxon>
        <taxon>Plasticicumulans</taxon>
    </lineage>
</organism>
<evidence type="ECO:0000313" key="2">
    <source>
        <dbReference type="Proteomes" id="UP000246569"/>
    </source>
</evidence>
<reference evidence="1 2" key="1">
    <citation type="submission" date="2018-05" db="EMBL/GenBank/DDBJ databases">
        <title>Genomic Encyclopedia of Type Strains, Phase IV (KMG-IV): sequencing the most valuable type-strain genomes for metagenomic binning, comparative biology and taxonomic classification.</title>
        <authorList>
            <person name="Goeker M."/>
        </authorList>
    </citation>
    <scope>NUCLEOTIDE SEQUENCE [LARGE SCALE GENOMIC DNA]</scope>
    <source>
        <strain evidence="1 2">DSM 23606</strain>
    </source>
</reference>
<protein>
    <submittedName>
        <fullName evidence="1">Uncharacterized protein</fullName>
    </submittedName>
</protein>
<proteinExistence type="predicted"/>
<evidence type="ECO:0000313" key="1">
    <source>
        <dbReference type="EMBL" id="PWV61199.1"/>
    </source>
</evidence>
<dbReference type="OrthoDB" id="9809850at2"/>
<dbReference type="Proteomes" id="UP000246569">
    <property type="component" value="Unassembled WGS sequence"/>
</dbReference>